<keyword evidence="4" id="KW-1185">Reference proteome</keyword>
<evidence type="ECO:0000313" key="3">
    <source>
        <dbReference type="Ensembl" id="ENSGACP00000070028.1"/>
    </source>
</evidence>
<feature type="domain" description="C2H2-type" evidence="2">
    <location>
        <begin position="2"/>
        <end position="32"/>
    </location>
</feature>
<proteinExistence type="predicted"/>
<evidence type="ECO:0000259" key="2">
    <source>
        <dbReference type="PROSITE" id="PS50157"/>
    </source>
</evidence>
<dbReference type="InterPro" id="IPR013087">
    <property type="entry name" value="Znf_C2H2_type"/>
</dbReference>
<accession>A0AAQ4S4G8</accession>
<reference evidence="3 4" key="1">
    <citation type="journal article" date="2021" name="G3 (Bethesda)">
        <title>Improved contiguity of the threespine stickleback genome using long-read sequencing.</title>
        <authorList>
            <person name="Nath S."/>
            <person name="Shaw D.E."/>
            <person name="White M.A."/>
        </authorList>
    </citation>
    <scope>NUCLEOTIDE SEQUENCE [LARGE SCALE GENOMIC DNA]</scope>
    <source>
        <strain evidence="3 4">Lake Benthic</strain>
    </source>
</reference>
<dbReference type="Proteomes" id="UP000007635">
    <property type="component" value="Chromosome Y"/>
</dbReference>
<evidence type="ECO:0000256" key="1">
    <source>
        <dbReference type="PROSITE-ProRule" id="PRU00042"/>
    </source>
</evidence>
<dbReference type="RefSeq" id="XP_040024565.1">
    <property type="nucleotide sequence ID" value="XM_040168631.1"/>
</dbReference>
<dbReference type="AlphaFoldDB" id="A0AAQ4S4G8"/>
<organism evidence="3 4">
    <name type="scientific">Gasterosteus aculeatus aculeatus</name>
    <name type="common">three-spined stickleback</name>
    <dbReference type="NCBI Taxonomy" id="481459"/>
    <lineage>
        <taxon>Eukaryota</taxon>
        <taxon>Metazoa</taxon>
        <taxon>Chordata</taxon>
        <taxon>Craniata</taxon>
        <taxon>Vertebrata</taxon>
        <taxon>Euteleostomi</taxon>
        <taxon>Actinopterygii</taxon>
        <taxon>Neopterygii</taxon>
        <taxon>Teleostei</taxon>
        <taxon>Neoteleostei</taxon>
        <taxon>Acanthomorphata</taxon>
        <taxon>Eupercaria</taxon>
        <taxon>Perciformes</taxon>
        <taxon>Cottioidei</taxon>
        <taxon>Gasterosteales</taxon>
        <taxon>Gasterosteidae</taxon>
        <taxon>Gasterosteus</taxon>
    </lineage>
</organism>
<keyword evidence="1" id="KW-0862">Zinc</keyword>
<name>A0AAQ4S4G8_GASAC</name>
<sequence length="239" mass="27385">MWQCKDCGAEVSRRSEILKHYKLKHSHFGRGLHIKCVYPDWPALFHIDEIHAEFQRITAIPLESSFMARLDSHLAQLTSIFQMKGGVAGQKLAKHLEILQEETSDVNLKRTAILKDLCNYLGENEGHLVREYIDIEGNDILRDLQKHTMGIYVINKEGGEMRHCDDIGIFVEGVIILDNCGSVARTCAMMLGVIYALNMAYPKELRYYYEFLQKVLFRMDAEKLSPKILGLRNKIDAGL</sequence>
<dbReference type="PROSITE" id="PS50157">
    <property type="entry name" value="ZINC_FINGER_C2H2_2"/>
    <property type="match status" value="1"/>
</dbReference>
<protein>
    <recommendedName>
        <fullName evidence="2">C2H2-type domain-containing protein</fullName>
    </recommendedName>
</protein>
<dbReference type="PANTHER" id="PTHR31025:SF25">
    <property type="entry name" value="ZINC FINGER (C2H2)-60"/>
    <property type="match status" value="1"/>
</dbReference>
<dbReference type="GO" id="GO:0008270">
    <property type="term" value="F:zinc ion binding"/>
    <property type="evidence" value="ECO:0007669"/>
    <property type="project" value="UniProtKB-KW"/>
</dbReference>
<evidence type="ECO:0000313" key="4">
    <source>
        <dbReference type="Proteomes" id="UP000007635"/>
    </source>
</evidence>
<reference evidence="3" key="2">
    <citation type="submission" date="2025-08" db="UniProtKB">
        <authorList>
            <consortium name="Ensembl"/>
        </authorList>
    </citation>
    <scope>IDENTIFICATION</scope>
</reference>
<dbReference type="GeneTree" id="ENSGT00950000182912"/>
<keyword evidence="1" id="KW-0479">Metal-binding</keyword>
<dbReference type="PANTHER" id="PTHR31025">
    <property type="entry name" value="SI:CH211-196P9.1-RELATED"/>
    <property type="match status" value="1"/>
</dbReference>
<keyword evidence="1" id="KW-0863">Zinc-finger</keyword>
<dbReference type="PROSITE" id="PS00028">
    <property type="entry name" value="ZINC_FINGER_C2H2_1"/>
    <property type="match status" value="1"/>
</dbReference>
<dbReference type="KEGG" id="gat:120812527"/>
<reference evidence="3" key="3">
    <citation type="submission" date="2025-09" db="UniProtKB">
        <authorList>
            <consortium name="Ensembl"/>
        </authorList>
    </citation>
    <scope>IDENTIFICATION</scope>
</reference>
<dbReference type="RefSeq" id="XP_040024566.1">
    <property type="nucleotide sequence ID" value="XM_040168632.1"/>
</dbReference>
<dbReference type="Ensembl" id="ENSGACT00000054290.1">
    <property type="protein sequence ID" value="ENSGACP00000070028.1"/>
    <property type="gene ID" value="ENSGACG00000028907.1"/>
</dbReference>
<dbReference type="GeneID" id="120812527"/>